<dbReference type="Proteomes" id="UP000015106">
    <property type="component" value="Chromosome 4"/>
</dbReference>
<evidence type="ECO:0000313" key="3">
    <source>
        <dbReference type="Proteomes" id="UP000015106"/>
    </source>
</evidence>
<reference evidence="2" key="2">
    <citation type="submission" date="2018-03" db="EMBL/GenBank/DDBJ databases">
        <title>The Triticum urartu genome reveals the dynamic nature of wheat genome evolution.</title>
        <authorList>
            <person name="Ling H."/>
            <person name="Ma B."/>
            <person name="Shi X."/>
            <person name="Liu H."/>
            <person name="Dong L."/>
            <person name="Sun H."/>
            <person name="Cao Y."/>
            <person name="Gao Q."/>
            <person name="Zheng S."/>
            <person name="Li Y."/>
            <person name="Yu Y."/>
            <person name="Du H."/>
            <person name="Qi M."/>
            <person name="Li Y."/>
            <person name="Yu H."/>
            <person name="Cui Y."/>
            <person name="Wang N."/>
            <person name="Chen C."/>
            <person name="Wu H."/>
            <person name="Zhao Y."/>
            <person name="Zhang J."/>
            <person name="Li Y."/>
            <person name="Zhou W."/>
            <person name="Zhang B."/>
            <person name="Hu W."/>
            <person name="Eijk M."/>
            <person name="Tang J."/>
            <person name="Witsenboer H."/>
            <person name="Zhao S."/>
            <person name="Li Z."/>
            <person name="Zhang A."/>
            <person name="Wang D."/>
            <person name="Liang C."/>
        </authorList>
    </citation>
    <scope>NUCLEOTIDE SEQUENCE [LARGE SCALE GENOMIC DNA]</scope>
    <source>
        <strain evidence="2">cv. G1812</strain>
    </source>
</reference>
<feature type="region of interest" description="Disordered" evidence="1">
    <location>
        <begin position="67"/>
        <end position="89"/>
    </location>
</feature>
<feature type="region of interest" description="Disordered" evidence="1">
    <location>
        <begin position="1"/>
        <end position="32"/>
    </location>
</feature>
<reference evidence="3" key="1">
    <citation type="journal article" date="2013" name="Nature">
        <title>Draft genome of the wheat A-genome progenitor Triticum urartu.</title>
        <authorList>
            <person name="Ling H.Q."/>
            <person name="Zhao S."/>
            <person name="Liu D."/>
            <person name="Wang J."/>
            <person name="Sun H."/>
            <person name="Zhang C."/>
            <person name="Fan H."/>
            <person name="Li D."/>
            <person name="Dong L."/>
            <person name="Tao Y."/>
            <person name="Gao C."/>
            <person name="Wu H."/>
            <person name="Li Y."/>
            <person name="Cui Y."/>
            <person name="Guo X."/>
            <person name="Zheng S."/>
            <person name="Wang B."/>
            <person name="Yu K."/>
            <person name="Liang Q."/>
            <person name="Yang W."/>
            <person name="Lou X."/>
            <person name="Chen J."/>
            <person name="Feng M."/>
            <person name="Jian J."/>
            <person name="Zhang X."/>
            <person name="Luo G."/>
            <person name="Jiang Y."/>
            <person name="Liu J."/>
            <person name="Wang Z."/>
            <person name="Sha Y."/>
            <person name="Zhang B."/>
            <person name="Wu H."/>
            <person name="Tang D."/>
            <person name="Shen Q."/>
            <person name="Xue P."/>
            <person name="Zou S."/>
            <person name="Wang X."/>
            <person name="Liu X."/>
            <person name="Wang F."/>
            <person name="Yang Y."/>
            <person name="An X."/>
            <person name="Dong Z."/>
            <person name="Zhang K."/>
            <person name="Zhang X."/>
            <person name="Luo M.C."/>
            <person name="Dvorak J."/>
            <person name="Tong Y."/>
            <person name="Wang J."/>
            <person name="Yang H."/>
            <person name="Li Z."/>
            <person name="Wang D."/>
            <person name="Zhang A."/>
            <person name="Wang J."/>
        </authorList>
    </citation>
    <scope>NUCLEOTIDE SEQUENCE</scope>
    <source>
        <strain evidence="3">cv. G1812</strain>
    </source>
</reference>
<dbReference type="AlphaFoldDB" id="A0A8R7Q1R0"/>
<proteinExistence type="predicted"/>
<protein>
    <submittedName>
        <fullName evidence="2">Uncharacterized protein</fullName>
    </submittedName>
</protein>
<name>A0A8R7Q1R0_TRIUA</name>
<keyword evidence="3" id="KW-1185">Reference proteome</keyword>
<feature type="compositionally biased region" description="Basic and acidic residues" evidence="1">
    <location>
        <begin position="72"/>
        <end position="89"/>
    </location>
</feature>
<sequence length="89" mass="10107">MQHARHVHGKLQNLRAHVRHRSQTSAGRRAVPVRRASHPLLLPPVRRSRPLLLLFLSVAVRCGSAIGPTLKATREGETRQSGRREWRRG</sequence>
<evidence type="ECO:0000256" key="1">
    <source>
        <dbReference type="SAM" id="MobiDB-lite"/>
    </source>
</evidence>
<reference evidence="2" key="3">
    <citation type="submission" date="2022-06" db="UniProtKB">
        <authorList>
            <consortium name="EnsemblPlants"/>
        </authorList>
    </citation>
    <scope>IDENTIFICATION</scope>
</reference>
<evidence type="ECO:0000313" key="2">
    <source>
        <dbReference type="EnsemblPlants" id="TuG1812G0400001471.01.T01.cds278772"/>
    </source>
</evidence>
<organism evidence="2 3">
    <name type="scientific">Triticum urartu</name>
    <name type="common">Red wild einkorn</name>
    <name type="synonym">Crithodium urartu</name>
    <dbReference type="NCBI Taxonomy" id="4572"/>
    <lineage>
        <taxon>Eukaryota</taxon>
        <taxon>Viridiplantae</taxon>
        <taxon>Streptophyta</taxon>
        <taxon>Embryophyta</taxon>
        <taxon>Tracheophyta</taxon>
        <taxon>Spermatophyta</taxon>
        <taxon>Magnoliopsida</taxon>
        <taxon>Liliopsida</taxon>
        <taxon>Poales</taxon>
        <taxon>Poaceae</taxon>
        <taxon>BOP clade</taxon>
        <taxon>Pooideae</taxon>
        <taxon>Triticodae</taxon>
        <taxon>Triticeae</taxon>
        <taxon>Triticinae</taxon>
        <taxon>Triticum</taxon>
    </lineage>
</organism>
<accession>A0A8R7Q1R0</accession>
<dbReference type="Gramene" id="TuG1812G0400001471.01.T01">
    <property type="protein sequence ID" value="TuG1812G0400001471.01.T01.cds278772"/>
    <property type="gene ID" value="TuG1812G0400001471.01"/>
</dbReference>
<dbReference type="EnsemblPlants" id="TuG1812G0400001471.01.T01">
    <property type="protein sequence ID" value="TuG1812G0400001471.01.T01.cds278772"/>
    <property type="gene ID" value="TuG1812G0400001471.01"/>
</dbReference>